<feature type="domain" description="KRAB" evidence="15">
    <location>
        <begin position="105"/>
        <end position="177"/>
    </location>
</feature>
<keyword evidence="11" id="KW-0539">Nucleus</keyword>
<evidence type="ECO:0000256" key="9">
    <source>
        <dbReference type="ARBA" id="ARBA00023125"/>
    </source>
</evidence>
<dbReference type="InterPro" id="IPR013087">
    <property type="entry name" value="Znf_C2H2_type"/>
</dbReference>
<dbReference type="FunFam" id="3.30.160.60:FF:000155">
    <property type="entry name" value="zinc finger protein 133 isoform X1"/>
    <property type="match status" value="4"/>
</dbReference>
<feature type="region of interest" description="Disordered" evidence="13">
    <location>
        <begin position="216"/>
        <end position="244"/>
    </location>
</feature>
<dbReference type="AlphaFoldDB" id="A0A2Y9S0Z3"/>
<feature type="domain" description="C2H2-type" evidence="14">
    <location>
        <begin position="623"/>
        <end position="650"/>
    </location>
</feature>
<dbReference type="FunFam" id="3.30.160.60:FF:001576">
    <property type="entry name" value="HKR1, GLI-Kruppel zinc finger family member"/>
    <property type="match status" value="3"/>
</dbReference>
<keyword evidence="4" id="KW-0479">Metal-binding</keyword>
<dbReference type="PROSITE" id="PS50805">
    <property type="entry name" value="KRAB"/>
    <property type="match status" value="1"/>
</dbReference>
<dbReference type="GO" id="GO:0008270">
    <property type="term" value="F:zinc ion binding"/>
    <property type="evidence" value="ECO:0007669"/>
    <property type="project" value="UniProtKB-KW"/>
</dbReference>
<evidence type="ECO:0000256" key="5">
    <source>
        <dbReference type="ARBA" id="ARBA00022737"/>
    </source>
</evidence>
<evidence type="ECO:0000259" key="15">
    <source>
        <dbReference type="PROSITE" id="PS50805"/>
    </source>
</evidence>
<sequence>MSTLPCVSQSSVRCSTSKTTFPRVLCGRFRPPLVPPLKREHFRLVVPSRKADWQPGVPASFPQRHHFVLWASASGSAACTRVLESTPEARKMAAGLLRARREAFVAFGDLAVDFTQEEWWLLSPAQRTLYREVMLETCNHLVSLAGIPFSKPKLITQLEHREEPRRGERKHLLDPCLGGSKPEIQPYLSCALAFSSQQALSQHGWLSHQPQIFSSLHPESHFHPGKQNPGGQKQQQEQLFDHSCSSVKAEVQEKEDFKALIGRVNKNTTSGAFSSPPEEQPVRPKEDSTVVELGPSSEQRADLEETDKVFSDLEISGFGAIKYGEFGLGFIKRSDLLNLQKAHTGEIPYVYKEWGQDLGSVSVFIKNQRTDSGEKPYVCRECGRGFTWKSNLITHQRAHSGEKPYVCKECGRAFTWKSNLFTHQRTHSGEKPYVCKECGRGFSWKSNLFTHQRTHSGVKPYVCKECGQSFSLKSNLITHQRAHSGEKPYVCRECGRGFCQNSHLIRHKRTHSGEKPYVCRECEQAFSQKSHLNRHLRTHTGEKPFVCRECGRGFNDKSTLSSHQRTHSGEKPFLCRECGRSFSQQPNLFRHRTTHSGDTPLVCKECGQGFCDKLTLITHQRAHGAASCGQGFSRQSHFIRHQRTHSGEKPYICRKCGRGFSWKSNLIRHQRTHSV</sequence>
<dbReference type="PROSITE" id="PS00028">
    <property type="entry name" value="ZINC_FINGER_C2H2_1"/>
    <property type="match status" value="10"/>
</dbReference>
<evidence type="ECO:0000256" key="12">
    <source>
        <dbReference type="PROSITE-ProRule" id="PRU00042"/>
    </source>
</evidence>
<dbReference type="InterPro" id="IPR036051">
    <property type="entry name" value="KRAB_dom_sf"/>
</dbReference>
<evidence type="ECO:0000256" key="8">
    <source>
        <dbReference type="ARBA" id="ARBA00023015"/>
    </source>
</evidence>
<keyword evidence="5" id="KW-0677">Repeat</keyword>
<feature type="compositionally biased region" description="Low complexity" evidence="13">
    <location>
        <begin position="225"/>
        <end position="238"/>
    </location>
</feature>
<dbReference type="SMART" id="SM00349">
    <property type="entry name" value="KRAB"/>
    <property type="match status" value="1"/>
</dbReference>
<keyword evidence="6 12" id="KW-0863">Zinc-finger</keyword>
<dbReference type="CTD" id="390927"/>
<keyword evidence="8" id="KW-0805">Transcription regulation</keyword>
<dbReference type="Gene3D" id="6.10.140.140">
    <property type="match status" value="1"/>
</dbReference>
<feature type="region of interest" description="Disordered" evidence="13">
    <location>
        <begin position="268"/>
        <end position="303"/>
    </location>
</feature>
<feature type="domain" description="C2H2-type" evidence="14">
    <location>
        <begin position="433"/>
        <end position="460"/>
    </location>
</feature>
<name>A0A2Y9S0Z3_TRIMA</name>
<gene>
    <name evidence="17" type="primary">ZNF793</name>
</gene>
<dbReference type="SUPFAM" id="SSF57667">
    <property type="entry name" value="beta-beta-alpha zinc fingers"/>
    <property type="match status" value="6"/>
</dbReference>
<comment type="similarity">
    <text evidence="3">Belongs to the krueppel C2H2-type zinc-finger protein family.</text>
</comment>
<dbReference type="RefSeq" id="XP_023598019.1">
    <property type="nucleotide sequence ID" value="XM_023742251.1"/>
</dbReference>
<feature type="domain" description="C2H2-type" evidence="14">
    <location>
        <begin position="517"/>
        <end position="544"/>
    </location>
</feature>
<evidence type="ECO:0000256" key="13">
    <source>
        <dbReference type="SAM" id="MobiDB-lite"/>
    </source>
</evidence>
<evidence type="ECO:0000256" key="10">
    <source>
        <dbReference type="ARBA" id="ARBA00023163"/>
    </source>
</evidence>
<dbReference type="GeneID" id="101341618"/>
<feature type="domain" description="C2H2-type" evidence="14">
    <location>
        <begin position="573"/>
        <end position="600"/>
    </location>
</feature>
<comment type="subcellular location">
    <subcellularLocation>
        <location evidence="2">Nucleus</location>
    </subcellularLocation>
</comment>
<dbReference type="InterPro" id="IPR001909">
    <property type="entry name" value="KRAB"/>
</dbReference>
<dbReference type="GO" id="GO:0005634">
    <property type="term" value="C:nucleus"/>
    <property type="evidence" value="ECO:0007669"/>
    <property type="project" value="UniProtKB-SubCell"/>
</dbReference>
<accession>A0A2Y9S0Z3</accession>
<dbReference type="GO" id="GO:0000977">
    <property type="term" value="F:RNA polymerase II transcription regulatory region sequence-specific DNA binding"/>
    <property type="evidence" value="ECO:0007669"/>
    <property type="project" value="TreeGrafter"/>
</dbReference>
<evidence type="ECO:0000313" key="16">
    <source>
        <dbReference type="Proteomes" id="UP000248480"/>
    </source>
</evidence>
<proteinExistence type="inferred from homology"/>
<evidence type="ECO:0000313" key="17">
    <source>
        <dbReference type="RefSeq" id="XP_023598019.1"/>
    </source>
</evidence>
<dbReference type="Proteomes" id="UP000248480">
    <property type="component" value="Unplaced"/>
</dbReference>
<comment type="function">
    <text evidence="1">May be involved in transcriptional regulation.</text>
</comment>
<evidence type="ECO:0000256" key="7">
    <source>
        <dbReference type="ARBA" id="ARBA00022833"/>
    </source>
</evidence>
<keyword evidence="16" id="KW-1185">Reference proteome</keyword>
<dbReference type="Pfam" id="PF21225">
    <property type="entry name" value="zf-C2H2_5"/>
    <property type="match status" value="1"/>
</dbReference>
<evidence type="ECO:0000256" key="6">
    <source>
        <dbReference type="ARBA" id="ARBA00022771"/>
    </source>
</evidence>
<dbReference type="GO" id="GO:0000981">
    <property type="term" value="F:DNA-binding transcription factor activity, RNA polymerase II-specific"/>
    <property type="evidence" value="ECO:0007669"/>
    <property type="project" value="TreeGrafter"/>
</dbReference>
<organism evidence="16 17">
    <name type="scientific">Trichechus manatus latirostris</name>
    <name type="common">Florida manatee</name>
    <dbReference type="NCBI Taxonomy" id="127582"/>
    <lineage>
        <taxon>Eukaryota</taxon>
        <taxon>Metazoa</taxon>
        <taxon>Chordata</taxon>
        <taxon>Craniata</taxon>
        <taxon>Vertebrata</taxon>
        <taxon>Euteleostomi</taxon>
        <taxon>Mammalia</taxon>
        <taxon>Eutheria</taxon>
        <taxon>Afrotheria</taxon>
        <taxon>Sirenia</taxon>
        <taxon>Trichechidae</taxon>
        <taxon>Trichechus</taxon>
    </lineage>
</organism>
<dbReference type="PANTHER" id="PTHR24381">
    <property type="entry name" value="ZINC FINGER PROTEIN"/>
    <property type="match status" value="1"/>
</dbReference>
<dbReference type="InterPro" id="IPR048414">
    <property type="entry name" value="PDRM9-like_Znf-C2H2"/>
</dbReference>
<dbReference type="PROSITE" id="PS50157">
    <property type="entry name" value="ZINC_FINGER_C2H2_2"/>
    <property type="match status" value="11"/>
</dbReference>
<keyword evidence="7" id="KW-0862">Zinc</keyword>
<dbReference type="SUPFAM" id="SSF109640">
    <property type="entry name" value="KRAB domain (Kruppel-associated box)"/>
    <property type="match status" value="1"/>
</dbReference>
<reference evidence="17" key="1">
    <citation type="submission" date="2025-08" db="UniProtKB">
        <authorList>
            <consortium name="RefSeq"/>
        </authorList>
    </citation>
    <scope>IDENTIFICATION</scope>
</reference>
<feature type="domain" description="C2H2-type" evidence="14">
    <location>
        <begin position="545"/>
        <end position="572"/>
    </location>
</feature>
<dbReference type="FunFam" id="3.30.160.60:FF:002343">
    <property type="entry name" value="Zinc finger protein 33A"/>
    <property type="match status" value="2"/>
</dbReference>
<evidence type="ECO:0000256" key="2">
    <source>
        <dbReference type="ARBA" id="ARBA00004123"/>
    </source>
</evidence>
<dbReference type="Pfam" id="PF00096">
    <property type="entry name" value="zf-C2H2"/>
    <property type="match status" value="11"/>
</dbReference>
<feature type="domain" description="C2H2-type" evidence="14">
    <location>
        <begin position="377"/>
        <end position="404"/>
    </location>
</feature>
<keyword evidence="10" id="KW-0804">Transcription</keyword>
<feature type="domain" description="C2H2-type" evidence="14">
    <location>
        <begin position="601"/>
        <end position="623"/>
    </location>
</feature>
<feature type="domain" description="C2H2-type" evidence="14">
    <location>
        <begin position="489"/>
        <end position="516"/>
    </location>
</feature>
<evidence type="ECO:0000256" key="4">
    <source>
        <dbReference type="ARBA" id="ARBA00022723"/>
    </source>
</evidence>
<protein>
    <submittedName>
        <fullName evidence="17">Zinc finger protein 793 isoform X1</fullName>
    </submittedName>
</protein>
<dbReference type="CDD" id="cd07765">
    <property type="entry name" value="KRAB_A-box"/>
    <property type="match status" value="1"/>
</dbReference>
<dbReference type="Pfam" id="PF01352">
    <property type="entry name" value="KRAB"/>
    <property type="match status" value="1"/>
</dbReference>
<dbReference type="SMART" id="SM00355">
    <property type="entry name" value="ZnF_C2H2"/>
    <property type="match status" value="11"/>
</dbReference>
<feature type="domain" description="C2H2-type" evidence="14">
    <location>
        <begin position="651"/>
        <end position="675"/>
    </location>
</feature>
<dbReference type="PANTHER" id="PTHR24381:SF395">
    <property type="entry name" value="ZINC FINGER PROTEIN 875"/>
    <property type="match status" value="1"/>
</dbReference>
<evidence type="ECO:0000259" key="14">
    <source>
        <dbReference type="PROSITE" id="PS50157"/>
    </source>
</evidence>
<keyword evidence="9" id="KW-0238">DNA-binding</keyword>
<dbReference type="Gene3D" id="3.30.160.60">
    <property type="entry name" value="Classic Zinc Finger"/>
    <property type="match status" value="11"/>
</dbReference>
<feature type="domain" description="C2H2-type" evidence="14">
    <location>
        <begin position="461"/>
        <end position="488"/>
    </location>
</feature>
<evidence type="ECO:0000256" key="3">
    <source>
        <dbReference type="ARBA" id="ARBA00006991"/>
    </source>
</evidence>
<dbReference type="FunFam" id="3.30.160.60:FF:001312">
    <property type="entry name" value="Histone-lysine N-methyltransferase PRDM9"/>
    <property type="match status" value="1"/>
</dbReference>
<feature type="domain" description="C2H2-type" evidence="14">
    <location>
        <begin position="405"/>
        <end position="432"/>
    </location>
</feature>
<dbReference type="FunFam" id="3.30.160.60:FF:000478">
    <property type="entry name" value="Zinc finger protein 133"/>
    <property type="match status" value="1"/>
</dbReference>
<evidence type="ECO:0000256" key="11">
    <source>
        <dbReference type="ARBA" id="ARBA00023242"/>
    </source>
</evidence>
<dbReference type="InterPro" id="IPR036236">
    <property type="entry name" value="Znf_C2H2_sf"/>
</dbReference>
<dbReference type="KEGG" id="tmu:101341618"/>
<evidence type="ECO:0000256" key="1">
    <source>
        <dbReference type="ARBA" id="ARBA00003767"/>
    </source>
</evidence>